<gene>
    <name evidence="2" type="ORF">NDU88_002643</name>
</gene>
<protein>
    <submittedName>
        <fullName evidence="2">Uncharacterized protein</fullName>
    </submittedName>
</protein>
<sequence length="117" mass="11864">MAEDKVRAALALLQQAGCMDLVKPEVLVAARPARRASAGGFGMFASARCFLSAAGETGQEGSGRAKAARRALGRAGVGWGEGGFGCRGDCLGGGAPSCSEGERRARPSAPPRDWEAG</sequence>
<name>A0AAV7M401_PLEWA</name>
<keyword evidence="3" id="KW-1185">Reference proteome</keyword>
<evidence type="ECO:0000313" key="3">
    <source>
        <dbReference type="Proteomes" id="UP001066276"/>
    </source>
</evidence>
<accession>A0AAV7M401</accession>
<comment type="caution">
    <text evidence="2">The sequence shown here is derived from an EMBL/GenBank/DDBJ whole genome shotgun (WGS) entry which is preliminary data.</text>
</comment>
<dbReference type="EMBL" id="JANPWB010000014">
    <property type="protein sequence ID" value="KAJ1097525.1"/>
    <property type="molecule type" value="Genomic_DNA"/>
</dbReference>
<dbReference type="Proteomes" id="UP001066276">
    <property type="component" value="Chromosome 10"/>
</dbReference>
<reference evidence="2" key="1">
    <citation type="journal article" date="2022" name="bioRxiv">
        <title>Sequencing and chromosome-scale assembly of the giantPleurodeles waltlgenome.</title>
        <authorList>
            <person name="Brown T."/>
            <person name="Elewa A."/>
            <person name="Iarovenko S."/>
            <person name="Subramanian E."/>
            <person name="Araus A.J."/>
            <person name="Petzold A."/>
            <person name="Susuki M."/>
            <person name="Suzuki K.-i.T."/>
            <person name="Hayashi T."/>
            <person name="Toyoda A."/>
            <person name="Oliveira C."/>
            <person name="Osipova E."/>
            <person name="Leigh N.D."/>
            <person name="Simon A."/>
            <person name="Yun M.H."/>
        </authorList>
    </citation>
    <scope>NUCLEOTIDE SEQUENCE</scope>
    <source>
        <strain evidence="2">20211129_DDA</strain>
        <tissue evidence="2">Liver</tissue>
    </source>
</reference>
<evidence type="ECO:0000313" key="2">
    <source>
        <dbReference type="EMBL" id="KAJ1097525.1"/>
    </source>
</evidence>
<evidence type="ECO:0000256" key="1">
    <source>
        <dbReference type="SAM" id="MobiDB-lite"/>
    </source>
</evidence>
<organism evidence="2 3">
    <name type="scientific">Pleurodeles waltl</name>
    <name type="common">Iberian ribbed newt</name>
    <dbReference type="NCBI Taxonomy" id="8319"/>
    <lineage>
        <taxon>Eukaryota</taxon>
        <taxon>Metazoa</taxon>
        <taxon>Chordata</taxon>
        <taxon>Craniata</taxon>
        <taxon>Vertebrata</taxon>
        <taxon>Euteleostomi</taxon>
        <taxon>Amphibia</taxon>
        <taxon>Batrachia</taxon>
        <taxon>Caudata</taxon>
        <taxon>Salamandroidea</taxon>
        <taxon>Salamandridae</taxon>
        <taxon>Pleurodelinae</taxon>
        <taxon>Pleurodeles</taxon>
    </lineage>
</organism>
<dbReference type="AlphaFoldDB" id="A0AAV7M401"/>
<feature type="region of interest" description="Disordered" evidence="1">
    <location>
        <begin position="95"/>
        <end position="117"/>
    </location>
</feature>
<proteinExistence type="predicted"/>